<sequence length="165" mass="17573">MKFQGAAVALVAALMVGLSGLDSHSAHSQDDSAFAPLLGWWKGQGRLGFQEGQTENVTCRATYVLGDVPTKLEQNIRCATSSGKVEIVSHVTNDDGELSGTWTERIYNLVGDLSGAITERGYRVSVTGGDVGAEMEIIVKDGMQVIEIKFSGNTLRGLTLVLKKG</sequence>
<keyword evidence="3" id="KW-1185">Reference proteome</keyword>
<proteinExistence type="predicted"/>
<protein>
    <recommendedName>
        <fullName evidence="4">Lipocalin-like domain-containing protein</fullName>
    </recommendedName>
</protein>
<evidence type="ECO:0000256" key="1">
    <source>
        <dbReference type="SAM" id="SignalP"/>
    </source>
</evidence>
<evidence type="ECO:0000313" key="3">
    <source>
        <dbReference type="Proteomes" id="UP000033187"/>
    </source>
</evidence>
<dbReference type="RefSeq" id="WP_052744043.1">
    <property type="nucleotide sequence ID" value="NZ_LN829118.1"/>
</dbReference>
<reference evidence="3" key="1">
    <citation type="submission" date="2015-02" db="EMBL/GenBank/DDBJ databases">
        <authorList>
            <person name="Chooi Y.-H."/>
        </authorList>
    </citation>
    <scope>NUCLEOTIDE SEQUENCE [LARGE SCALE GENOMIC DNA]</scope>
    <source>
        <strain evidence="3">strain Y</strain>
    </source>
</reference>
<dbReference type="OrthoDB" id="8137995at2"/>
<dbReference type="AlphaFoldDB" id="A0A0D6JJU1"/>
<organism evidence="2 3">
    <name type="scientific">Candidatus Filomicrobium marinum</name>
    <dbReference type="NCBI Taxonomy" id="1608628"/>
    <lineage>
        <taxon>Bacteria</taxon>
        <taxon>Pseudomonadati</taxon>
        <taxon>Pseudomonadota</taxon>
        <taxon>Alphaproteobacteria</taxon>
        <taxon>Hyphomicrobiales</taxon>
        <taxon>Hyphomicrobiaceae</taxon>
        <taxon>Filomicrobium</taxon>
    </lineage>
</organism>
<keyword evidence="1" id="KW-0732">Signal</keyword>
<name>A0A0D6JJU1_9HYPH</name>
<feature type="chain" id="PRO_5002306447" description="Lipocalin-like domain-containing protein" evidence="1">
    <location>
        <begin position="29"/>
        <end position="165"/>
    </location>
</feature>
<feature type="signal peptide" evidence="1">
    <location>
        <begin position="1"/>
        <end position="28"/>
    </location>
</feature>
<gene>
    <name evidence="2" type="ORF">YBN1229_v1_3692</name>
</gene>
<evidence type="ECO:0008006" key="4">
    <source>
        <dbReference type="Google" id="ProtNLM"/>
    </source>
</evidence>
<dbReference type="KEGG" id="fiy:BN1229_v1_3692"/>
<dbReference type="KEGG" id="fil:BN1229_v1_3698"/>
<dbReference type="Proteomes" id="UP000033187">
    <property type="component" value="Chromosome 1"/>
</dbReference>
<dbReference type="EMBL" id="LN829119">
    <property type="protein sequence ID" value="CPR22259.1"/>
    <property type="molecule type" value="Genomic_DNA"/>
</dbReference>
<evidence type="ECO:0000313" key="2">
    <source>
        <dbReference type="EMBL" id="CPR22259.1"/>
    </source>
</evidence>
<accession>A0A0D6JJU1</accession>